<organism evidence="1 2">
    <name type="scientific">Vanrija pseudolonga</name>
    <dbReference type="NCBI Taxonomy" id="143232"/>
    <lineage>
        <taxon>Eukaryota</taxon>
        <taxon>Fungi</taxon>
        <taxon>Dikarya</taxon>
        <taxon>Basidiomycota</taxon>
        <taxon>Agaricomycotina</taxon>
        <taxon>Tremellomycetes</taxon>
        <taxon>Trichosporonales</taxon>
        <taxon>Trichosporonaceae</taxon>
        <taxon>Vanrija</taxon>
    </lineage>
</organism>
<name>A0AAF1BEY9_9TREE</name>
<keyword evidence="2" id="KW-1185">Reference proteome</keyword>
<accession>A0AAF1BEY9</accession>
<evidence type="ECO:0000313" key="1">
    <source>
        <dbReference type="EMBL" id="WOO76602.1"/>
    </source>
</evidence>
<protein>
    <submittedName>
        <fullName evidence="1">Uncharacterized protein</fullName>
    </submittedName>
</protein>
<gene>
    <name evidence="1" type="ORF">LOC62_01G000229</name>
</gene>
<dbReference type="GeneID" id="87803488"/>
<reference evidence="1" key="1">
    <citation type="submission" date="2023-10" db="EMBL/GenBank/DDBJ databases">
        <authorList>
            <person name="Noh H."/>
        </authorList>
    </citation>
    <scope>NUCLEOTIDE SEQUENCE</scope>
    <source>
        <strain evidence="1">DUCC4014</strain>
    </source>
</reference>
<dbReference type="AlphaFoldDB" id="A0AAF1BEY9"/>
<dbReference type="EMBL" id="CP086714">
    <property type="protein sequence ID" value="WOO76602.1"/>
    <property type="molecule type" value="Genomic_DNA"/>
</dbReference>
<dbReference type="RefSeq" id="XP_062622634.1">
    <property type="nucleotide sequence ID" value="XM_062766650.1"/>
</dbReference>
<sequence length="102" mass="11389">MPALRICLSPGPFSTPTWSPTHRDSLKPVHQHWFTTPLPRLADIPLALSVRLVRLIEPITVAQPTAGRPLDLDTRLDVAHALRLLPAVVTWPVLYHHITTTV</sequence>
<proteinExistence type="predicted"/>
<evidence type="ECO:0000313" key="2">
    <source>
        <dbReference type="Proteomes" id="UP000827549"/>
    </source>
</evidence>
<dbReference type="Proteomes" id="UP000827549">
    <property type="component" value="Chromosome 1"/>
</dbReference>